<gene>
    <name evidence="2" type="ORF">Pan97_24530</name>
</gene>
<dbReference type="EMBL" id="CP036289">
    <property type="protein sequence ID" value="QDU75421.1"/>
    <property type="molecule type" value="Genomic_DNA"/>
</dbReference>
<evidence type="ECO:0000313" key="3">
    <source>
        <dbReference type="Proteomes" id="UP000318626"/>
    </source>
</evidence>
<feature type="transmembrane region" description="Helical" evidence="1">
    <location>
        <begin position="60"/>
        <end position="80"/>
    </location>
</feature>
<keyword evidence="1" id="KW-1133">Transmembrane helix</keyword>
<accession>A0A518C866</accession>
<feature type="transmembrane region" description="Helical" evidence="1">
    <location>
        <begin position="20"/>
        <end position="48"/>
    </location>
</feature>
<evidence type="ECO:0000313" key="2">
    <source>
        <dbReference type="EMBL" id="QDU75421.1"/>
    </source>
</evidence>
<keyword evidence="1" id="KW-0472">Membrane</keyword>
<dbReference type="AlphaFoldDB" id="A0A518C866"/>
<proteinExistence type="predicted"/>
<name>A0A518C866_9BACT</name>
<keyword evidence="3" id="KW-1185">Reference proteome</keyword>
<dbReference type="Proteomes" id="UP000318626">
    <property type="component" value="Chromosome"/>
</dbReference>
<evidence type="ECO:0000256" key="1">
    <source>
        <dbReference type="SAM" id="Phobius"/>
    </source>
</evidence>
<keyword evidence="1" id="KW-0812">Transmembrane</keyword>
<protein>
    <submittedName>
        <fullName evidence="2">Uncharacterized protein</fullName>
    </submittedName>
</protein>
<dbReference type="RefSeq" id="WP_144972784.1">
    <property type="nucleotide sequence ID" value="NZ_CP036289.1"/>
</dbReference>
<reference evidence="3" key="1">
    <citation type="submission" date="2019-02" db="EMBL/GenBank/DDBJ databases">
        <title>Deep-cultivation of Planctomycetes and their phenomic and genomic characterization uncovers novel biology.</title>
        <authorList>
            <person name="Wiegand S."/>
            <person name="Jogler M."/>
            <person name="Boedeker C."/>
            <person name="Pinto D."/>
            <person name="Vollmers J."/>
            <person name="Rivas-Marin E."/>
            <person name="Kohn T."/>
            <person name="Peeters S.H."/>
            <person name="Heuer A."/>
            <person name="Rast P."/>
            <person name="Oberbeckmann S."/>
            <person name="Bunk B."/>
            <person name="Jeske O."/>
            <person name="Meyerdierks A."/>
            <person name="Storesund J.E."/>
            <person name="Kallscheuer N."/>
            <person name="Luecker S."/>
            <person name="Lage O.M."/>
            <person name="Pohl T."/>
            <person name="Merkel B.J."/>
            <person name="Hornburger P."/>
            <person name="Mueller R.-W."/>
            <person name="Bruemmer F."/>
            <person name="Labrenz M."/>
            <person name="Spormann A.M."/>
            <person name="Op den Camp H."/>
            <person name="Overmann J."/>
            <person name="Amann R."/>
            <person name="Jetten M.S.M."/>
            <person name="Mascher T."/>
            <person name="Medema M.H."/>
            <person name="Devos D.P."/>
            <person name="Kaster A.-K."/>
            <person name="Ovreas L."/>
            <person name="Rohde M."/>
            <person name="Galperin M.Y."/>
            <person name="Jogler C."/>
        </authorList>
    </citation>
    <scope>NUCLEOTIDE SEQUENCE [LARGE SCALE GENOMIC DNA]</scope>
    <source>
        <strain evidence="3">Pan97</strain>
    </source>
</reference>
<dbReference type="KEGG" id="bvo:Pan97_24530"/>
<sequence>MGPMWFESLSFYLQILDAEPMATFLLNVFLLAIALACGAIGGVGLFLHNQGQKFLLPQKVCMGLTFFALFTVVFVAMQVMR</sequence>
<organism evidence="2 3">
    <name type="scientific">Bremerella volcania</name>
    <dbReference type="NCBI Taxonomy" id="2527984"/>
    <lineage>
        <taxon>Bacteria</taxon>
        <taxon>Pseudomonadati</taxon>
        <taxon>Planctomycetota</taxon>
        <taxon>Planctomycetia</taxon>
        <taxon>Pirellulales</taxon>
        <taxon>Pirellulaceae</taxon>
        <taxon>Bremerella</taxon>
    </lineage>
</organism>